<protein>
    <recommendedName>
        <fullName evidence="3">VOC domain-containing protein</fullName>
    </recommendedName>
</protein>
<dbReference type="InterPro" id="IPR029068">
    <property type="entry name" value="Glyas_Bleomycin-R_OHBP_Dase"/>
</dbReference>
<evidence type="ECO:0008006" key="3">
    <source>
        <dbReference type="Google" id="ProtNLM"/>
    </source>
</evidence>
<dbReference type="EMBL" id="JALLBG020000255">
    <property type="protein sequence ID" value="KAL3757699.1"/>
    <property type="molecule type" value="Genomic_DNA"/>
</dbReference>
<accession>A0ABD3M119</accession>
<proteinExistence type="predicted"/>
<dbReference type="CDD" id="cd06587">
    <property type="entry name" value="VOC"/>
    <property type="match status" value="1"/>
</dbReference>
<dbReference type="Proteomes" id="UP001530293">
    <property type="component" value="Unassembled WGS sequence"/>
</dbReference>
<evidence type="ECO:0000313" key="1">
    <source>
        <dbReference type="EMBL" id="KAL3757699.1"/>
    </source>
</evidence>
<sequence>MTSKPSDSTSPHDEETVGKMLGGLIFLKTADRELIVDFYTQRIGMELWLEQPNITILKHGNMIIGFHQINTLSDQPDLQGMYTFVYPSIEQVDEMYDKLKDIADGWPRHNERYRIYQFFANDPEGRKLELQAFLHPLTEVSSKVVFS</sequence>
<organism evidence="1 2">
    <name type="scientific">Discostella pseudostelligera</name>
    <dbReference type="NCBI Taxonomy" id="259834"/>
    <lineage>
        <taxon>Eukaryota</taxon>
        <taxon>Sar</taxon>
        <taxon>Stramenopiles</taxon>
        <taxon>Ochrophyta</taxon>
        <taxon>Bacillariophyta</taxon>
        <taxon>Coscinodiscophyceae</taxon>
        <taxon>Thalassiosirophycidae</taxon>
        <taxon>Stephanodiscales</taxon>
        <taxon>Stephanodiscaceae</taxon>
        <taxon>Discostella</taxon>
    </lineage>
</organism>
<gene>
    <name evidence="1" type="ORF">ACHAWU_004484</name>
</gene>
<dbReference type="Gene3D" id="3.10.180.10">
    <property type="entry name" value="2,3-Dihydroxybiphenyl 1,2-Dioxygenase, domain 1"/>
    <property type="match status" value="1"/>
</dbReference>
<dbReference type="AlphaFoldDB" id="A0ABD3M119"/>
<keyword evidence="2" id="KW-1185">Reference proteome</keyword>
<dbReference type="SUPFAM" id="SSF54593">
    <property type="entry name" value="Glyoxalase/Bleomycin resistance protein/Dihydroxybiphenyl dioxygenase"/>
    <property type="match status" value="1"/>
</dbReference>
<reference evidence="1 2" key="1">
    <citation type="submission" date="2024-10" db="EMBL/GenBank/DDBJ databases">
        <title>Updated reference genomes for cyclostephanoid diatoms.</title>
        <authorList>
            <person name="Roberts W.R."/>
            <person name="Alverson A.J."/>
        </authorList>
    </citation>
    <scope>NUCLEOTIDE SEQUENCE [LARGE SCALE GENOMIC DNA]</scope>
    <source>
        <strain evidence="1 2">AJA232-27</strain>
    </source>
</reference>
<evidence type="ECO:0000313" key="2">
    <source>
        <dbReference type="Proteomes" id="UP001530293"/>
    </source>
</evidence>
<name>A0ABD3M119_9STRA</name>
<comment type="caution">
    <text evidence="1">The sequence shown here is derived from an EMBL/GenBank/DDBJ whole genome shotgun (WGS) entry which is preliminary data.</text>
</comment>